<gene>
    <name evidence="4" type="ORF">NSJP_2954</name>
</gene>
<organism evidence="4 5">
    <name type="scientific">Nitrospira japonica</name>
    <dbReference type="NCBI Taxonomy" id="1325564"/>
    <lineage>
        <taxon>Bacteria</taxon>
        <taxon>Pseudomonadati</taxon>
        <taxon>Nitrospirota</taxon>
        <taxon>Nitrospiria</taxon>
        <taxon>Nitrospirales</taxon>
        <taxon>Nitrospiraceae</taxon>
        <taxon>Nitrospira</taxon>
    </lineage>
</organism>
<evidence type="ECO:0000259" key="3">
    <source>
        <dbReference type="PROSITE" id="PS51832"/>
    </source>
</evidence>
<sequence length="364" mass="39189">MSSSTATLSAETKPTVLIVDDEAAPRAALTQTLRQNFNILTADNARTAMAVLNDHGVDLVTLDLRLPDGSGADLLTEIKRAHAEVEVIMVTAFGSLQSAMDCIRHGAAGFLLKPFNTSELLTISLQTAQKKQRLDRLRTLLAEDSALWGPEPGCSAAWRKLATAYAAPHNTDGAVLQPAQIGETASLIQLLSDLLEARDRYLVNHGNRVSFYASLTANRLQLSLPEQNILSLGALAHDLDLIQAADGQALQHESPGNGHRTDLGARIGRALGLPIDAVQIIALHHERWDGTGHPFGLQGERIPLLARIVSLAQTFDELTAERPGASPLTVKAAIDEIERQGGTAFDPDLTELFCKIIREQPPQA</sequence>
<dbReference type="SUPFAM" id="SSF52172">
    <property type="entry name" value="CheY-like"/>
    <property type="match status" value="1"/>
</dbReference>
<dbReference type="Gene3D" id="3.40.50.2300">
    <property type="match status" value="1"/>
</dbReference>
<evidence type="ECO:0000256" key="1">
    <source>
        <dbReference type="PROSITE-ProRule" id="PRU00169"/>
    </source>
</evidence>
<dbReference type="InterPro" id="IPR011006">
    <property type="entry name" value="CheY-like_superfamily"/>
</dbReference>
<dbReference type="InterPro" id="IPR003607">
    <property type="entry name" value="HD/PDEase_dom"/>
</dbReference>
<reference evidence="4 5" key="1">
    <citation type="submission" date="2017-03" db="EMBL/GenBank/DDBJ databases">
        <authorList>
            <person name="Afonso C.L."/>
            <person name="Miller P.J."/>
            <person name="Scott M.A."/>
            <person name="Spackman E."/>
            <person name="Goraichik I."/>
            <person name="Dimitrov K.M."/>
            <person name="Suarez D.L."/>
            <person name="Swayne D.E."/>
        </authorList>
    </citation>
    <scope>NUCLEOTIDE SEQUENCE [LARGE SCALE GENOMIC DNA]</scope>
    <source>
        <strain evidence="4">Genome sequencing of Nitrospira japonica strain NJ11</strain>
    </source>
</reference>
<dbReference type="KEGG" id="nja:NSJP_2954"/>
<protein>
    <submittedName>
        <fullName evidence="4">Putative Response regulator with HD domain</fullName>
    </submittedName>
</protein>
<feature type="modified residue" description="4-aspartylphosphate" evidence="1">
    <location>
        <position position="63"/>
    </location>
</feature>
<dbReference type="CDD" id="cd00077">
    <property type="entry name" value="HDc"/>
    <property type="match status" value="1"/>
</dbReference>
<dbReference type="GO" id="GO:0000160">
    <property type="term" value="P:phosphorelay signal transduction system"/>
    <property type="evidence" value="ECO:0007669"/>
    <property type="project" value="InterPro"/>
</dbReference>
<dbReference type="RefSeq" id="WP_080887405.1">
    <property type="nucleotide sequence ID" value="NZ_LT828648.1"/>
</dbReference>
<dbReference type="PANTHER" id="PTHR45228:SF1">
    <property type="entry name" value="CYCLIC DI-GMP PHOSPHODIESTERASE TM_0186"/>
    <property type="match status" value="1"/>
</dbReference>
<dbReference type="InterPro" id="IPR001789">
    <property type="entry name" value="Sig_transdc_resp-reg_receiver"/>
</dbReference>
<feature type="domain" description="Response regulatory" evidence="2">
    <location>
        <begin position="15"/>
        <end position="128"/>
    </location>
</feature>
<dbReference type="Pfam" id="PF00072">
    <property type="entry name" value="Response_reg"/>
    <property type="match status" value="1"/>
</dbReference>
<evidence type="ECO:0000259" key="2">
    <source>
        <dbReference type="PROSITE" id="PS50110"/>
    </source>
</evidence>
<dbReference type="Pfam" id="PF13487">
    <property type="entry name" value="HD_5"/>
    <property type="match status" value="1"/>
</dbReference>
<name>A0A1W1I871_9BACT</name>
<dbReference type="EMBL" id="LT828648">
    <property type="protein sequence ID" value="SLM49121.1"/>
    <property type="molecule type" value="Genomic_DNA"/>
</dbReference>
<dbReference type="Gene3D" id="1.10.3210.10">
    <property type="entry name" value="Hypothetical protein af1432"/>
    <property type="match status" value="1"/>
</dbReference>
<dbReference type="InterPro" id="IPR037522">
    <property type="entry name" value="HD_GYP_dom"/>
</dbReference>
<dbReference type="PROSITE" id="PS50110">
    <property type="entry name" value="RESPONSE_REGULATORY"/>
    <property type="match status" value="1"/>
</dbReference>
<evidence type="ECO:0000313" key="5">
    <source>
        <dbReference type="Proteomes" id="UP000192042"/>
    </source>
</evidence>
<dbReference type="SMART" id="SM00448">
    <property type="entry name" value="REC"/>
    <property type="match status" value="1"/>
</dbReference>
<dbReference type="PROSITE" id="PS51832">
    <property type="entry name" value="HD_GYP"/>
    <property type="match status" value="1"/>
</dbReference>
<dbReference type="AlphaFoldDB" id="A0A1W1I871"/>
<feature type="domain" description="HD-GYP" evidence="3">
    <location>
        <begin position="180"/>
        <end position="364"/>
    </location>
</feature>
<dbReference type="STRING" id="1325564.NSJP_2954"/>
<dbReference type="SUPFAM" id="SSF109604">
    <property type="entry name" value="HD-domain/PDEase-like"/>
    <property type="match status" value="1"/>
</dbReference>
<keyword evidence="1" id="KW-0597">Phosphoprotein</keyword>
<evidence type="ECO:0000313" key="4">
    <source>
        <dbReference type="EMBL" id="SLM49121.1"/>
    </source>
</evidence>
<keyword evidence="5" id="KW-1185">Reference proteome</keyword>
<dbReference type="PANTHER" id="PTHR45228">
    <property type="entry name" value="CYCLIC DI-GMP PHOSPHODIESTERASE TM_0186-RELATED"/>
    <property type="match status" value="1"/>
</dbReference>
<proteinExistence type="predicted"/>
<accession>A0A1W1I871</accession>
<dbReference type="OrthoDB" id="9769359at2"/>
<dbReference type="InterPro" id="IPR052020">
    <property type="entry name" value="Cyclic_di-GMP/3'3'-cGAMP_PDE"/>
</dbReference>
<dbReference type="Proteomes" id="UP000192042">
    <property type="component" value="Chromosome I"/>
</dbReference>